<dbReference type="EMBL" id="MFIW01000105">
    <property type="protein sequence ID" value="OGF96889.1"/>
    <property type="molecule type" value="Genomic_DNA"/>
</dbReference>
<organism evidence="1 2">
    <name type="scientific">Candidatus Glassbacteria bacterium RBG_16_58_8</name>
    <dbReference type="NCBI Taxonomy" id="1817866"/>
    <lineage>
        <taxon>Bacteria</taxon>
        <taxon>Candidatus Glassiibacteriota</taxon>
    </lineage>
</organism>
<dbReference type="InterPro" id="IPR015424">
    <property type="entry name" value="PyrdxlP-dep_Trfase"/>
</dbReference>
<name>A0A1F5YA08_9BACT</name>
<dbReference type="PANTHER" id="PTHR30244:SF34">
    <property type="entry name" value="DTDP-4-AMINO-4,6-DIDEOXYGALACTOSE TRANSAMINASE"/>
    <property type="match status" value="1"/>
</dbReference>
<evidence type="ECO:0008006" key="3">
    <source>
        <dbReference type="Google" id="ProtNLM"/>
    </source>
</evidence>
<sequence length="295" mass="33496">MIIPTPLYGFPIDRRGYEEAIARRAPRAFVLWDIAQAYGVEDEDGLQTDHAQGAFVGLGMGKLLSSIEGGMLLLRDEAIYRKVRDHRRKCFSSSGAIRSLKKWILGIGTYWALREPFLSLTDWLESRSDLLDRYNGEIPVDRGPFMPDNAMEMPTPLQAKLGSLQLVDYERIIARRRETASRYEMKLKEAGFPLFSSPSPIPPTFAQFPLRVGDRERVQTALRKHGIQARASVPYACSDLAGYEAHRDRCPNATLHARRILVLPNWYGMTLSQVDRVVEGLIRCRDEEPDIFPTS</sequence>
<proteinExistence type="predicted"/>
<dbReference type="GO" id="GO:0000271">
    <property type="term" value="P:polysaccharide biosynthetic process"/>
    <property type="evidence" value="ECO:0007669"/>
    <property type="project" value="TreeGrafter"/>
</dbReference>
<dbReference type="GO" id="GO:0030170">
    <property type="term" value="F:pyridoxal phosphate binding"/>
    <property type="evidence" value="ECO:0007669"/>
    <property type="project" value="TreeGrafter"/>
</dbReference>
<gene>
    <name evidence="1" type="ORF">A2Z06_03575</name>
</gene>
<dbReference type="InterPro" id="IPR000653">
    <property type="entry name" value="DegT/StrS_aminotransferase"/>
</dbReference>
<comment type="caution">
    <text evidence="1">The sequence shown here is derived from an EMBL/GenBank/DDBJ whole genome shotgun (WGS) entry which is preliminary data.</text>
</comment>
<dbReference type="AlphaFoldDB" id="A0A1F5YA08"/>
<dbReference type="InterPro" id="IPR015421">
    <property type="entry name" value="PyrdxlP-dep_Trfase_major"/>
</dbReference>
<evidence type="ECO:0000313" key="1">
    <source>
        <dbReference type="EMBL" id="OGF96889.1"/>
    </source>
</evidence>
<dbReference type="Pfam" id="PF01041">
    <property type="entry name" value="DegT_DnrJ_EryC1"/>
    <property type="match status" value="1"/>
</dbReference>
<dbReference type="PANTHER" id="PTHR30244">
    <property type="entry name" value="TRANSAMINASE"/>
    <property type="match status" value="1"/>
</dbReference>
<protein>
    <recommendedName>
        <fullName evidence="3">DegT/DnrJ/EryC1/StrS aminotransferase</fullName>
    </recommendedName>
</protein>
<dbReference type="InterPro" id="IPR015422">
    <property type="entry name" value="PyrdxlP-dep_Trfase_small"/>
</dbReference>
<dbReference type="GO" id="GO:0008483">
    <property type="term" value="F:transaminase activity"/>
    <property type="evidence" value="ECO:0007669"/>
    <property type="project" value="TreeGrafter"/>
</dbReference>
<dbReference type="Gene3D" id="3.40.640.10">
    <property type="entry name" value="Type I PLP-dependent aspartate aminotransferase-like (Major domain)"/>
    <property type="match status" value="1"/>
</dbReference>
<dbReference type="SUPFAM" id="SSF53383">
    <property type="entry name" value="PLP-dependent transferases"/>
    <property type="match status" value="1"/>
</dbReference>
<reference evidence="1 2" key="1">
    <citation type="journal article" date="2016" name="Nat. Commun.">
        <title>Thousands of microbial genomes shed light on interconnected biogeochemical processes in an aquifer system.</title>
        <authorList>
            <person name="Anantharaman K."/>
            <person name="Brown C.T."/>
            <person name="Hug L.A."/>
            <person name="Sharon I."/>
            <person name="Castelle C.J."/>
            <person name="Probst A.J."/>
            <person name="Thomas B.C."/>
            <person name="Singh A."/>
            <person name="Wilkins M.J."/>
            <person name="Karaoz U."/>
            <person name="Brodie E.L."/>
            <person name="Williams K.H."/>
            <person name="Hubbard S.S."/>
            <person name="Banfield J.F."/>
        </authorList>
    </citation>
    <scope>NUCLEOTIDE SEQUENCE [LARGE SCALE GENOMIC DNA]</scope>
</reference>
<accession>A0A1F5YA08</accession>
<evidence type="ECO:0000313" key="2">
    <source>
        <dbReference type="Proteomes" id="UP000179034"/>
    </source>
</evidence>
<dbReference type="Proteomes" id="UP000179034">
    <property type="component" value="Unassembled WGS sequence"/>
</dbReference>
<dbReference type="Gene3D" id="3.90.1150.10">
    <property type="entry name" value="Aspartate Aminotransferase, domain 1"/>
    <property type="match status" value="1"/>
</dbReference>